<dbReference type="GO" id="GO:0071944">
    <property type="term" value="C:cell periphery"/>
    <property type="evidence" value="ECO:0007669"/>
    <property type="project" value="TreeGrafter"/>
</dbReference>
<reference evidence="2" key="1">
    <citation type="submission" date="2023-07" db="EMBL/GenBank/DDBJ databases">
        <title>Chromosome-level genome assembly of Artemia franciscana.</title>
        <authorList>
            <person name="Jo E."/>
        </authorList>
    </citation>
    <scope>NUCLEOTIDE SEQUENCE</scope>
    <source>
        <tissue evidence="2">Whole body</tissue>
    </source>
</reference>
<protein>
    <submittedName>
        <fullName evidence="2">Uncharacterized protein</fullName>
    </submittedName>
</protein>
<accession>A0AA88HXC0</accession>
<evidence type="ECO:0000313" key="2">
    <source>
        <dbReference type="EMBL" id="KAK2717994.1"/>
    </source>
</evidence>
<feature type="chain" id="PRO_5041673162" evidence="1">
    <location>
        <begin position="20"/>
        <end position="238"/>
    </location>
</feature>
<evidence type="ECO:0000313" key="3">
    <source>
        <dbReference type="Proteomes" id="UP001187531"/>
    </source>
</evidence>
<dbReference type="EMBL" id="JAVRJZ010000010">
    <property type="protein sequence ID" value="KAK2717994.1"/>
    <property type="molecule type" value="Genomic_DNA"/>
</dbReference>
<name>A0AA88HXC0_ARTSF</name>
<sequence>MVVNVIFTSVLFHFSGVLSIFTQPNSDIVALKDSVEVEFDINVTNMSIKLTYLNGNISILEDSLTNLNESFIIPCDKLKYGGVYIITVNDSDDLLESDIIVLHWPKVRFEAPHSIEIYRSGFVLTLSLTQSVCYVDDIDFTLELVFCGPRTDNLCVLPVLQSLRTVNDLYSKKLVQLKYDCQTIGKPGLYYFQLLFGQEVVAKSDPIFANINEDYFLSFVGNSIFPCEEVRNMFTFDS</sequence>
<dbReference type="PANTHER" id="PTHR16311:SF3">
    <property type="entry name" value="THROMBOSPONDIN TYPE-1 DOMAIN-CONTAINING PROTEIN 1"/>
    <property type="match status" value="1"/>
</dbReference>
<feature type="signal peptide" evidence="1">
    <location>
        <begin position="1"/>
        <end position="19"/>
    </location>
</feature>
<keyword evidence="1" id="KW-0732">Signal</keyword>
<organism evidence="2 3">
    <name type="scientific">Artemia franciscana</name>
    <name type="common">Brine shrimp</name>
    <name type="synonym">Artemia sanfranciscana</name>
    <dbReference type="NCBI Taxonomy" id="6661"/>
    <lineage>
        <taxon>Eukaryota</taxon>
        <taxon>Metazoa</taxon>
        <taxon>Ecdysozoa</taxon>
        <taxon>Arthropoda</taxon>
        <taxon>Crustacea</taxon>
        <taxon>Branchiopoda</taxon>
        <taxon>Anostraca</taxon>
        <taxon>Artemiidae</taxon>
        <taxon>Artemia</taxon>
    </lineage>
</organism>
<dbReference type="InterPro" id="IPR038877">
    <property type="entry name" value="THSD1"/>
</dbReference>
<evidence type="ECO:0000256" key="1">
    <source>
        <dbReference type="SAM" id="SignalP"/>
    </source>
</evidence>
<dbReference type="Proteomes" id="UP001187531">
    <property type="component" value="Unassembled WGS sequence"/>
</dbReference>
<dbReference type="AlphaFoldDB" id="A0AA88HXC0"/>
<dbReference type="PANTHER" id="PTHR16311">
    <property type="entry name" value="THROMBOSPONDIN TYPE I DOMAIN-CONTAINING 1"/>
    <property type="match status" value="1"/>
</dbReference>
<proteinExistence type="predicted"/>
<comment type="caution">
    <text evidence="2">The sequence shown here is derived from an EMBL/GenBank/DDBJ whole genome shotgun (WGS) entry which is preliminary data.</text>
</comment>
<gene>
    <name evidence="2" type="ORF">QYM36_006692</name>
</gene>
<keyword evidence="3" id="KW-1185">Reference proteome</keyword>